<evidence type="ECO:0000256" key="1">
    <source>
        <dbReference type="SAM" id="MobiDB-lite"/>
    </source>
</evidence>
<gene>
    <name evidence="3" type="ORF">PAC_11639</name>
</gene>
<dbReference type="SMART" id="SM00355">
    <property type="entry name" value="ZnF_C2H2"/>
    <property type="match status" value="2"/>
</dbReference>
<dbReference type="OrthoDB" id="5062908at2759"/>
<organism evidence="3 4">
    <name type="scientific">Phialocephala subalpina</name>
    <dbReference type="NCBI Taxonomy" id="576137"/>
    <lineage>
        <taxon>Eukaryota</taxon>
        <taxon>Fungi</taxon>
        <taxon>Dikarya</taxon>
        <taxon>Ascomycota</taxon>
        <taxon>Pezizomycotina</taxon>
        <taxon>Leotiomycetes</taxon>
        <taxon>Helotiales</taxon>
        <taxon>Mollisiaceae</taxon>
        <taxon>Phialocephala</taxon>
        <taxon>Phialocephala fortinii species complex</taxon>
    </lineage>
</organism>
<feature type="region of interest" description="Disordered" evidence="1">
    <location>
        <begin position="184"/>
        <end position="249"/>
    </location>
</feature>
<feature type="domain" description="C2H2-type" evidence="2">
    <location>
        <begin position="122"/>
        <end position="148"/>
    </location>
</feature>
<evidence type="ECO:0000313" key="4">
    <source>
        <dbReference type="Proteomes" id="UP000184330"/>
    </source>
</evidence>
<keyword evidence="4" id="KW-1185">Reference proteome</keyword>
<dbReference type="STRING" id="576137.A0A1L7X9Q3"/>
<dbReference type="EMBL" id="FJOG01000019">
    <property type="protein sequence ID" value="CZR61742.1"/>
    <property type="molecule type" value="Genomic_DNA"/>
</dbReference>
<reference evidence="3 4" key="1">
    <citation type="submission" date="2016-03" db="EMBL/GenBank/DDBJ databases">
        <authorList>
            <person name="Ploux O."/>
        </authorList>
    </citation>
    <scope>NUCLEOTIDE SEQUENCE [LARGE SCALE GENOMIC DNA]</scope>
    <source>
        <strain evidence="3 4">UAMH 11012</strain>
    </source>
</reference>
<feature type="domain" description="C2H2-type" evidence="2">
    <location>
        <begin position="158"/>
        <end position="188"/>
    </location>
</feature>
<name>A0A1L7X9Q3_9HELO</name>
<feature type="compositionally biased region" description="Polar residues" evidence="1">
    <location>
        <begin position="227"/>
        <end position="236"/>
    </location>
</feature>
<dbReference type="Pfam" id="PF26177">
    <property type="entry name" value="zf_C2H2_17_1st"/>
    <property type="match status" value="1"/>
</dbReference>
<feature type="region of interest" description="Disordered" evidence="1">
    <location>
        <begin position="1"/>
        <end position="28"/>
    </location>
</feature>
<evidence type="ECO:0000259" key="2">
    <source>
        <dbReference type="SMART" id="SM00355"/>
    </source>
</evidence>
<proteinExistence type="predicted"/>
<dbReference type="Gene3D" id="3.30.160.60">
    <property type="entry name" value="Classic Zinc Finger"/>
    <property type="match status" value="1"/>
</dbReference>
<accession>A0A1L7X9Q3</accession>
<evidence type="ECO:0000313" key="3">
    <source>
        <dbReference type="EMBL" id="CZR61742.1"/>
    </source>
</evidence>
<dbReference type="Proteomes" id="UP000184330">
    <property type="component" value="Unassembled WGS sequence"/>
</dbReference>
<sequence>MCRRAIDGHAAASYPSHPSHSSLRLEGAVGERPWRGSVRSRMRNDNTTLYSSSRTLDQPRFVGRSTLDTDYTFRDHPLYQYVTSKADGLYHCPWEGDERCQHRPEKLKANYDKFVDSHLKPYRCKVVACKNSKFLSTACLLRHEREAHAMHGHGDKPHLCTYVGCGRGITGNRFPRHRNLRDHMKRYHNDPGTSSKHRLPSDGDSTQLINRGKKRKPEELLAPRANRSANADITTHAQERSAFDRYLQN</sequence>
<dbReference type="InterPro" id="IPR059095">
    <property type="entry name" value="Znf_C2H2_17_2nd"/>
</dbReference>
<dbReference type="InterPro" id="IPR013087">
    <property type="entry name" value="Znf_C2H2_type"/>
</dbReference>
<dbReference type="InterPro" id="IPR059009">
    <property type="entry name" value="Znf_C2H2_17_1st"/>
</dbReference>
<protein>
    <recommendedName>
        <fullName evidence="2">C2H2-type domain-containing protein</fullName>
    </recommendedName>
</protein>
<dbReference type="Pfam" id="PF26176">
    <property type="entry name" value="zf_C2H2_17_2"/>
    <property type="match status" value="1"/>
</dbReference>
<feature type="compositionally biased region" description="Low complexity" evidence="1">
    <location>
        <begin position="9"/>
        <end position="22"/>
    </location>
</feature>
<dbReference type="AlphaFoldDB" id="A0A1L7X9Q3"/>